<feature type="region of interest" description="Disordered" evidence="11">
    <location>
        <begin position="1"/>
        <end position="21"/>
    </location>
</feature>
<evidence type="ECO:0000256" key="5">
    <source>
        <dbReference type="ARBA" id="ARBA00022452"/>
    </source>
</evidence>
<organism evidence="14 15">
    <name type="scientific">Burkholderia territorii</name>
    <dbReference type="NCBI Taxonomy" id="1503055"/>
    <lineage>
        <taxon>Bacteria</taxon>
        <taxon>Pseudomonadati</taxon>
        <taxon>Pseudomonadota</taxon>
        <taxon>Betaproteobacteria</taxon>
        <taxon>Burkholderiales</taxon>
        <taxon>Burkholderiaceae</taxon>
        <taxon>Burkholderia</taxon>
        <taxon>Burkholderia cepacia complex</taxon>
    </lineage>
</organism>
<dbReference type="SUPFAM" id="SSF54523">
    <property type="entry name" value="Pili subunits"/>
    <property type="match status" value="1"/>
</dbReference>
<keyword evidence="8" id="KW-0653">Protein transport</keyword>
<dbReference type="InterPro" id="IPR008635">
    <property type="entry name" value="Coiled_stalk_dom"/>
</dbReference>
<keyword evidence="9" id="KW-0472">Membrane</keyword>
<dbReference type="Pfam" id="PF05662">
    <property type="entry name" value="YadA_stalk"/>
    <property type="match status" value="1"/>
</dbReference>
<evidence type="ECO:0000259" key="13">
    <source>
        <dbReference type="Pfam" id="PF05662"/>
    </source>
</evidence>
<proteinExistence type="inferred from homology"/>
<dbReference type="SUPFAM" id="SSF101967">
    <property type="entry name" value="Adhesin YadA, collagen-binding domain"/>
    <property type="match status" value="1"/>
</dbReference>
<evidence type="ECO:0000313" key="14">
    <source>
        <dbReference type="EMBL" id="KAB0643150.1"/>
    </source>
</evidence>
<evidence type="ECO:0000256" key="1">
    <source>
        <dbReference type="ARBA" id="ARBA00004241"/>
    </source>
</evidence>
<evidence type="ECO:0000259" key="12">
    <source>
        <dbReference type="Pfam" id="PF03895"/>
    </source>
</evidence>
<evidence type="ECO:0000256" key="4">
    <source>
        <dbReference type="ARBA" id="ARBA00022448"/>
    </source>
</evidence>
<keyword evidence="6" id="KW-0812">Transmembrane</keyword>
<dbReference type="Pfam" id="PF03895">
    <property type="entry name" value="YadA_anchor"/>
    <property type="match status" value="1"/>
</dbReference>
<keyword evidence="7" id="KW-0732">Signal</keyword>
<evidence type="ECO:0000256" key="2">
    <source>
        <dbReference type="ARBA" id="ARBA00004442"/>
    </source>
</evidence>
<dbReference type="AlphaFoldDB" id="A0A6L3N5K1"/>
<evidence type="ECO:0000256" key="7">
    <source>
        <dbReference type="ARBA" id="ARBA00022729"/>
    </source>
</evidence>
<dbReference type="InterPro" id="IPR045584">
    <property type="entry name" value="Pilin-like"/>
</dbReference>
<name>A0A6L3N5K1_9BURK</name>
<protein>
    <recommendedName>
        <fullName evidence="16">Hemagglutinin</fullName>
    </recommendedName>
</protein>
<evidence type="ECO:0000256" key="9">
    <source>
        <dbReference type="ARBA" id="ARBA00023136"/>
    </source>
</evidence>
<evidence type="ECO:0000256" key="10">
    <source>
        <dbReference type="ARBA" id="ARBA00023237"/>
    </source>
</evidence>
<dbReference type="RefSeq" id="WP_176316120.1">
    <property type="nucleotide sequence ID" value="NZ_CADFEJ010000026.1"/>
</dbReference>
<gene>
    <name evidence="14" type="ORF">F7R13_33430</name>
</gene>
<evidence type="ECO:0008006" key="16">
    <source>
        <dbReference type="Google" id="ProtNLM"/>
    </source>
</evidence>
<dbReference type="Gene3D" id="3.30.1300.30">
    <property type="entry name" value="GSPII I/J protein-like"/>
    <property type="match status" value="1"/>
</dbReference>
<evidence type="ECO:0000256" key="11">
    <source>
        <dbReference type="SAM" id="MobiDB-lite"/>
    </source>
</evidence>
<accession>A0A6L3N5K1</accession>
<evidence type="ECO:0000256" key="3">
    <source>
        <dbReference type="ARBA" id="ARBA00005848"/>
    </source>
</evidence>
<sequence length="275" mass="27327">SSLSTGIGSLSTGLSSTNSSLTSLSTSTSTAINSLSTGLSSTNSNLTSLSTSTSTGIGSLSTGLSSTNSTVASLSTGVTNLGDQVNQLSTTINNNTTRSANNTAVAADMNGTGSDRPTVTAGSNSVAIGANSTDGGRSNVVSVGSPGSERQITNVAPGTQGTDAVNVNQLTQVQTTLSTALSGQQAQINSLGSQLQQTDQMAKQGIAAVGAMASIPQLDRDANFGMGVGTATFLGQKAMAVNMQARITENLKASINGGFSGGQKVIGAGMLYQWK</sequence>
<dbReference type="GO" id="GO:0015031">
    <property type="term" value="P:protein transport"/>
    <property type="evidence" value="ECO:0007669"/>
    <property type="project" value="UniProtKB-KW"/>
</dbReference>
<comment type="caution">
    <text evidence="14">The sequence shown here is derived from an EMBL/GenBank/DDBJ whole genome shotgun (WGS) entry which is preliminary data.</text>
</comment>
<dbReference type="GO" id="GO:0009279">
    <property type="term" value="C:cell outer membrane"/>
    <property type="evidence" value="ECO:0007669"/>
    <property type="project" value="UniProtKB-SubCell"/>
</dbReference>
<keyword evidence="5" id="KW-1134">Transmembrane beta strand</keyword>
<reference evidence="14 15" key="1">
    <citation type="submission" date="2019-09" db="EMBL/GenBank/DDBJ databases">
        <title>Draft genome sequences of 48 bacterial type strains from the CCUG.</title>
        <authorList>
            <person name="Tunovic T."/>
            <person name="Pineiro-Iglesias B."/>
            <person name="Unosson C."/>
            <person name="Inganas E."/>
            <person name="Ohlen M."/>
            <person name="Cardew S."/>
            <person name="Jensie-Markopoulos S."/>
            <person name="Salva-Serra F."/>
            <person name="Jaen-Luchoro D."/>
            <person name="Karlsson R."/>
            <person name="Svensson-Stadler L."/>
            <person name="Chun J."/>
            <person name="Moore E."/>
        </authorList>
    </citation>
    <scope>NUCLEOTIDE SEQUENCE [LARGE SCALE GENOMIC DNA]</scope>
    <source>
        <strain evidence="14 15">CCUG 65687</strain>
    </source>
</reference>
<evidence type="ECO:0000256" key="6">
    <source>
        <dbReference type="ARBA" id="ARBA00022692"/>
    </source>
</evidence>
<keyword evidence="10" id="KW-0998">Cell outer membrane</keyword>
<feature type="non-terminal residue" evidence="14">
    <location>
        <position position="1"/>
    </location>
</feature>
<dbReference type="InterPro" id="IPR005594">
    <property type="entry name" value="YadA_C"/>
</dbReference>
<evidence type="ECO:0000313" key="15">
    <source>
        <dbReference type="Proteomes" id="UP000473571"/>
    </source>
</evidence>
<evidence type="ECO:0000256" key="8">
    <source>
        <dbReference type="ARBA" id="ARBA00022927"/>
    </source>
</evidence>
<keyword evidence="4" id="KW-0813">Transport</keyword>
<feature type="domain" description="Trimeric autotransporter adhesin YadA-like stalk" evidence="13">
    <location>
        <begin position="151"/>
        <end position="188"/>
    </location>
</feature>
<feature type="domain" description="Trimeric autotransporter adhesin YadA-like C-terminal membrane anchor" evidence="12">
    <location>
        <begin position="216"/>
        <end position="274"/>
    </location>
</feature>
<dbReference type="InterPro" id="IPR011049">
    <property type="entry name" value="Serralysin-like_metalloprot_C"/>
</dbReference>
<dbReference type="Gene3D" id="2.150.10.10">
    <property type="entry name" value="Serralysin-like metalloprotease, C-terminal"/>
    <property type="match status" value="1"/>
</dbReference>
<dbReference type="Proteomes" id="UP000473571">
    <property type="component" value="Unassembled WGS sequence"/>
</dbReference>
<comment type="similarity">
    <text evidence="3">Belongs to the autotransporter-2 (AT-2) (TC 1.B.40) family.</text>
</comment>
<comment type="subcellular location">
    <subcellularLocation>
        <location evidence="2">Cell outer membrane</location>
    </subcellularLocation>
    <subcellularLocation>
        <location evidence="1">Cell surface</location>
    </subcellularLocation>
</comment>
<dbReference type="GO" id="GO:0009986">
    <property type="term" value="C:cell surface"/>
    <property type="evidence" value="ECO:0007669"/>
    <property type="project" value="UniProtKB-SubCell"/>
</dbReference>
<dbReference type="EMBL" id="VZOL01001076">
    <property type="protein sequence ID" value="KAB0643150.1"/>
    <property type="molecule type" value="Genomic_DNA"/>
</dbReference>